<dbReference type="GO" id="GO:0097363">
    <property type="term" value="F:protein O-acetylglucosaminyltransferase activity"/>
    <property type="evidence" value="ECO:0007669"/>
    <property type="project" value="UniProtKB-EC"/>
</dbReference>
<evidence type="ECO:0000256" key="9">
    <source>
        <dbReference type="SAM" id="MobiDB-lite"/>
    </source>
</evidence>
<dbReference type="SUPFAM" id="SSF48452">
    <property type="entry name" value="TPR-like"/>
    <property type="match status" value="1"/>
</dbReference>
<feature type="repeat" description="TPR" evidence="8">
    <location>
        <begin position="592"/>
        <end position="625"/>
    </location>
</feature>
<feature type="compositionally biased region" description="Polar residues" evidence="9">
    <location>
        <begin position="445"/>
        <end position="462"/>
    </location>
</feature>
<keyword evidence="5" id="KW-0808">Transferase</keyword>
<evidence type="ECO:0000256" key="5">
    <source>
        <dbReference type="ARBA" id="ARBA00022679"/>
    </source>
</evidence>
<dbReference type="SMART" id="SM00028">
    <property type="entry name" value="TPR"/>
    <property type="match status" value="5"/>
</dbReference>
<dbReference type="Gene3D" id="3.40.50.2000">
    <property type="entry name" value="Glycogen Phosphorylase B"/>
    <property type="match status" value="1"/>
</dbReference>
<evidence type="ECO:0000256" key="4">
    <source>
        <dbReference type="ARBA" id="ARBA00022676"/>
    </source>
</evidence>
<dbReference type="Gene3D" id="1.25.40.10">
    <property type="entry name" value="Tetratricopeptide repeat domain"/>
    <property type="match status" value="3"/>
</dbReference>
<dbReference type="Pfam" id="PF14559">
    <property type="entry name" value="TPR_19"/>
    <property type="match status" value="1"/>
</dbReference>
<dbReference type="InterPro" id="IPR029489">
    <property type="entry name" value="OGT/SEC/SPY_C"/>
</dbReference>
<evidence type="ECO:0000256" key="6">
    <source>
        <dbReference type="ARBA" id="ARBA00022737"/>
    </source>
</evidence>
<keyword evidence="12" id="KW-1185">Reference proteome</keyword>
<dbReference type="Gene3D" id="3.40.50.11380">
    <property type="match status" value="1"/>
</dbReference>
<dbReference type="InterPro" id="IPR019734">
    <property type="entry name" value="TPR_rpt"/>
</dbReference>
<feature type="compositionally biased region" description="Polar residues" evidence="9">
    <location>
        <begin position="474"/>
        <end position="487"/>
    </location>
</feature>
<evidence type="ECO:0000256" key="3">
    <source>
        <dbReference type="ARBA" id="ARBA00011970"/>
    </source>
</evidence>
<feature type="region of interest" description="Disordered" evidence="9">
    <location>
        <begin position="1421"/>
        <end position="1441"/>
    </location>
</feature>
<protein>
    <recommendedName>
        <fullName evidence="3">protein O-GlcNAc transferase</fullName>
        <ecNumber evidence="3">2.4.1.255</ecNumber>
    </recommendedName>
</protein>
<dbReference type="EC" id="2.4.1.255" evidence="3"/>
<feature type="compositionally biased region" description="Polar residues" evidence="9">
    <location>
        <begin position="310"/>
        <end position="328"/>
    </location>
</feature>
<proteinExistence type="inferred from homology"/>
<organism evidence="11 12">
    <name type="scientific">Endocarpon pusillum</name>
    <dbReference type="NCBI Taxonomy" id="364733"/>
    <lineage>
        <taxon>Eukaryota</taxon>
        <taxon>Fungi</taxon>
        <taxon>Dikarya</taxon>
        <taxon>Ascomycota</taxon>
        <taxon>Pezizomycotina</taxon>
        <taxon>Eurotiomycetes</taxon>
        <taxon>Chaetothyriomycetidae</taxon>
        <taxon>Verrucariales</taxon>
        <taxon>Verrucariaceae</taxon>
        <taxon>Endocarpon</taxon>
    </lineage>
</organism>
<evidence type="ECO:0000256" key="8">
    <source>
        <dbReference type="PROSITE-ProRule" id="PRU00339"/>
    </source>
</evidence>
<feature type="region of interest" description="Disordered" evidence="9">
    <location>
        <begin position="406"/>
        <end position="500"/>
    </location>
</feature>
<dbReference type="Pfam" id="PF13844">
    <property type="entry name" value="Glyco_transf_41"/>
    <property type="match status" value="2"/>
</dbReference>
<dbReference type="Proteomes" id="UP000606974">
    <property type="component" value="Unassembled WGS sequence"/>
</dbReference>
<dbReference type="FunFam" id="3.40.50.11380:FF:000004">
    <property type="entry name" value="UDP-N-acetylglucosaminyltransferase (AFU_orthologue AFUA_1G03380)"/>
    <property type="match status" value="1"/>
</dbReference>
<dbReference type="Pfam" id="PF13432">
    <property type="entry name" value="TPR_16"/>
    <property type="match status" value="1"/>
</dbReference>
<accession>A0A8H7AEQ8</accession>
<evidence type="ECO:0000256" key="2">
    <source>
        <dbReference type="ARBA" id="ARBA00005386"/>
    </source>
</evidence>
<evidence type="ECO:0000256" key="7">
    <source>
        <dbReference type="ARBA" id="ARBA00022803"/>
    </source>
</evidence>
<dbReference type="PROSITE" id="PS50293">
    <property type="entry name" value="TPR_REGION"/>
    <property type="match status" value="1"/>
</dbReference>
<feature type="domain" description="O-GlcNAc transferase C-terminal" evidence="10">
    <location>
        <begin position="1459"/>
        <end position="1631"/>
    </location>
</feature>
<dbReference type="GO" id="GO:0006493">
    <property type="term" value="P:protein O-linked glycosylation"/>
    <property type="evidence" value="ECO:0007669"/>
    <property type="project" value="TreeGrafter"/>
</dbReference>
<feature type="region of interest" description="Disordered" evidence="9">
    <location>
        <begin position="304"/>
        <end position="332"/>
    </location>
</feature>
<comment type="caution">
    <text evidence="11">The sequence shown here is derived from an EMBL/GenBank/DDBJ whole genome shotgun (WGS) entry which is preliminary data.</text>
</comment>
<comment type="pathway">
    <text evidence="1">Protein modification; protein glycosylation.</text>
</comment>
<name>A0A8H7AEQ8_9EURO</name>
<dbReference type="InterPro" id="IPR011990">
    <property type="entry name" value="TPR-like_helical_dom_sf"/>
</dbReference>
<keyword evidence="4" id="KW-0328">Glycosyltransferase</keyword>
<dbReference type="FunFam" id="1.25.40.10:FF:000552">
    <property type="entry name" value="UDP-N-acetylglucosaminyltransferase (AFU_orthologue AFUA_1G03380)"/>
    <property type="match status" value="1"/>
</dbReference>
<keyword evidence="6" id="KW-0677">Repeat</keyword>
<dbReference type="PROSITE" id="PS50005">
    <property type="entry name" value="TPR"/>
    <property type="match status" value="2"/>
</dbReference>
<feature type="domain" description="O-GlcNAc transferase C-terminal" evidence="10">
    <location>
        <begin position="1189"/>
        <end position="1373"/>
    </location>
</feature>
<comment type="similarity">
    <text evidence="2">Belongs to the glycosyltransferase 41 family. O-GlcNAc transferase subfamily.</text>
</comment>
<gene>
    <name evidence="11" type="ORF">GJ744_003067</name>
</gene>
<feature type="compositionally biased region" description="Polar residues" evidence="9">
    <location>
        <begin position="406"/>
        <end position="415"/>
    </location>
</feature>
<dbReference type="FunFam" id="1.25.40.10:FF:000180">
    <property type="entry name" value="Related to UDP-N-acetylglucosaminyltransferase"/>
    <property type="match status" value="1"/>
</dbReference>
<dbReference type="EMBL" id="JAACFV010000158">
    <property type="protein sequence ID" value="KAF7503870.1"/>
    <property type="molecule type" value="Genomic_DNA"/>
</dbReference>
<dbReference type="PANTHER" id="PTHR44998">
    <property type="match status" value="1"/>
</dbReference>
<dbReference type="OrthoDB" id="421121at2759"/>
<evidence type="ECO:0000313" key="11">
    <source>
        <dbReference type="EMBL" id="KAF7503870.1"/>
    </source>
</evidence>
<feature type="repeat" description="TPR" evidence="8">
    <location>
        <begin position="954"/>
        <end position="987"/>
    </location>
</feature>
<keyword evidence="7 8" id="KW-0802">TPR repeat</keyword>
<reference evidence="11" key="1">
    <citation type="submission" date="2020-02" db="EMBL/GenBank/DDBJ databases">
        <authorList>
            <person name="Palmer J.M."/>
        </authorList>
    </citation>
    <scope>NUCLEOTIDE SEQUENCE</scope>
    <source>
        <strain evidence="11">EPUS1.4</strain>
        <tissue evidence="11">Thallus</tissue>
    </source>
</reference>
<dbReference type="PANTHER" id="PTHR44998:SF1">
    <property type="entry name" value="UDP-N-ACETYLGLUCOSAMINE--PEPTIDE N-ACETYLGLUCOSAMINYLTRANSFERASE 110 KDA SUBUNIT"/>
    <property type="match status" value="1"/>
</dbReference>
<evidence type="ECO:0000313" key="12">
    <source>
        <dbReference type="Proteomes" id="UP000606974"/>
    </source>
</evidence>
<sequence>MSANIAHAFHIPSPFDHQQRIRDYFHAHHRTDVASYETLPLYGAAHGYASTMSMVPRQYAFPAISAMPQEISKKGTTGLSFTEHALRRKTPNGTIAGGYDATPVDKTIPLPATKHILVSSLQEPASVVSPRSCLPERSWQDRAVNAPTFRDSHTNSGITAKQVSPFAQINQYPTTPSMTNYERWEFPGGLDSVLNQTLPMQPSGRFYLQHGSSIPTVLPTSLQAYPGPTASAGNEFFGRYSPNEAFVPFPYWPAPVRDHRYFPDASAHGWATNKHAPQNWMALQTHPQPSQVDFLGPGIQASHSRDTPGFGQTPSDSFAPSYGMTQSGRLLPSKEDQKGCRLQDLPMYNTVGPFSPSNNHPHSLQKPLSDFTPCSDHAAFREKIFKWAHDVYVNLLSSIHKHRQLNTVNGSGSARRSSKLNIFPRPPRQPGSDFSTVRKNDENSSQKLFQALPTSISNSQATPALRQRAPPSGSICSPSRRLSSQWSGEGGPRPSTGRMQSFSEYCHDRYGGVPNKVQGNLYGTLPRKSADPSPERLAALAALDVLVESCQKSTRSWIEGMLLAGCLAYGLGDYTQALNWYQNVLSRDSSHVEARSNLAATLLALNRREEALQHWKQAVKLRPSYFEAVEHLIGLLCANQRTLEAVKIIEFVEQSLRISKQGEYLHGLETASEGESETKSRSSSDYNLEAWDAAKFDYDETEKSPIFDLSSRDVESPGFGSSGFAIPGSENGRVLALIHAKGNMLYSLNDNKGAAAAFEDAILIGSGRRRNGIRGLIREILTAFSDDSNNGYLQTCRDPPKEPILLYPEKALLTAKMIFGPQGRLPGLEHVPHGPNSQNEKAAVSTTSNSLLSLAKIYQDGLSNAGAANGPRTATGVRDILALYYLSLSLQPSPSTANNVGILLASVQQVVPQRLSQQAVANQAINIPGVVPGSGVALALSYYNYGLNLDAHHAHLYTNLGSLLKDIGQLRAAIKMYEQAVKCDPNFDIALANLANAVKDQGMVADAIGYYKRAVQANPEFAEAVCGLATALNSVCNWTGRGGVYTGNADRDRWHVDDKGVLVDPTLTRQGTGWMNRVVEIVDKQLKDGISWGRHCLTPGLMERLCQQLTHLDHTAGHRNTMQKRSAILKALQEWSGQDWEGARIVRLIECAIRRIGWQWYQDRYHHGKIYTEHRYARPVLPASLMSPNAPTVLPFHTFTAPLSAKQIRQISQRNGLRISVMSMRSSWPPTAVLPPPAPPSPYLKVGYVSSDFNNHPLAHLMQSVFGLHNPRHVRAFCYATTPSDNSVHRQQIEREAPVFYDASSWNVEKLVKRITGDGIHILVNLNGYTRGARNEVFAARPAPIQMSFMGFAGTLGADWCDYILADEITIPSSTLSPSRRNITLEDRLHPESLAEDEEDWMYSENIIFAKDTFFCCDHRQSAPDAKNGPPPRDTRSRQRAWEDEQARRWKLRKELFPALSDDAIILGNFNQLYKIDPSTFRLYLRILNGLPNAILWLLRFPDLGEQHLLAFARRWAPLHVASRIVFTDVAPKGTHITRASIVDLFLDTPECNAHTTAADVVWSGTPVLTWGKWAYKMCSRMAGSIVSSALPVGPEGDRARGELLVKSEIEYEQRAVEMGRGLRYFKDTQHEGDGRRGRGEGRLMDLRRMLWEGRWESRLFDTRRWVRDVERAYQLAWSHWERGEGGDIWLD</sequence>
<evidence type="ECO:0000256" key="1">
    <source>
        <dbReference type="ARBA" id="ARBA00004922"/>
    </source>
</evidence>
<evidence type="ECO:0000259" key="10">
    <source>
        <dbReference type="Pfam" id="PF13844"/>
    </source>
</evidence>